<keyword evidence="7 8" id="KW-0411">Iron-sulfur</keyword>
<comment type="pathway">
    <text evidence="2 8">Protein modification; peptidyl-diphthamide biosynthesis.</text>
</comment>
<dbReference type="Gene3D" id="3.40.50.11840">
    <property type="entry name" value="Diphthamide synthesis DPH1/DPH2 domain 1"/>
    <property type="match status" value="1"/>
</dbReference>
<dbReference type="Pfam" id="PF01866">
    <property type="entry name" value="Diphthamide_syn"/>
    <property type="match status" value="1"/>
</dbReference>
<dbReference type="RefSeq" id="XP_014665436.1">
    <property type="nucleotide sequence ID" value="XM_014809950.1"/>
</dbReference>
<evidence type="ECO:0000313" key="11">
    <source>
        <dbReference type="RefSeq" id="XP_014665436.1"/>
    </source>
</evidence>
<evidence type="ECO:0000256" key="6">
    <source>
        <dbReference type="ARBA" id="ARBA00023004"/>
    </source>
</evidence>
<keyword evidence="6 8" id="KW-0408">Iron</keyword>
<dbReference type="InterPro" id="IPR042263">
    <property type="entry name" value="DPH1/DPH2_1"/>
</dbReference>
<dbReference type="PANTHER" id="PTHR10762:SF2">
    <property type="entry name" value="2-(3-AMINO-3-CARBOXYPROPYL)HISTIDINE SYNTHASE SUBUNIT 2"/>
    <property type="match status" value="1"/>
</dbReference>
<evidence type="ECO:0000256" key="7">
    <source>
        <dbReference type="ARBA" id="ARBA00023014"/>
    </source>
</evidence>
<evidence type="ECO:0000256" key="8">
    <source>
        <dbReference type="RuleBase" id="RU364133"/>
    </source>
</evidence>
<evidence type="ECO:0000256" key="9">
    <source>
        <dbReference type="SAM" id="MobiDB-lite"/>
    </source>
</evidence>
<accession>A0ABM1DZR5</accession>
<evidence type="ECO:0000256" key="4">
    <source>
        <dbReference type="ARBA" id="ARBA00021914"/>
    </source>
</evidence>
<dbReference type="PANTHER" id="PTHR10762">
    <property type="entry name" value="DIPHTHAMIDE BIOSYNTHESIS PROTEIN"/>
    <property type="match status" value="1"/>
</dbReference>
<dbReference type="GeneID" id="106807574"/>
<proteinExistence type="inferred from homology"/>
<protein>
    <recommendedName>
        <fullName evidence="4 8">2-(3-amino-3-carboxypropyl)histidine synthase subunit 2</fullName>
    </recommendedName>
</protein>
<comment type="cofactor">
    <cofactor evidence="1">
        <name>[4Fe-4S] cluster</name>
        <dbReference type="ChEBI" id="CHEBI:49883"/>
    </cofactor>
</comment>
<dbReference type="SFLD" id="SFLDG01121">
    <property type="entry name" value="Diphthamide_biosynthesis"/>
    <property type="match status" value="1"/>
</dbReference>
<keyword evidence="5 8" id="KW-0479">Metal-binding</keyword>
<evidence type="ECO:0000256" key="5">
    <source>
        <dbReference type="ARBA" id="ARBA00022723"/>
    </source>
</evidence>
<feature type="region of interest" description="Disordered" evidence="9">
    <location>
        <begin position="459"/>
        <end position="481"/>
    </location>
</feature>
<keyword evidence="10" id="KW-1185">Reference proteome</keyword>
<evidence type="ECO:0000256" key="3">
    <source>
        <dbReference type="ARBA" id="ARBA00006179"/>
    </source>
</evidence>
<comment type="function">
    <text evidence="8">Required for the first step of diphthamide biosynthesis, a post-translational modification of histidine which occurs in elongation factor 2. DPH1 and DPH2 transfer a 3-amino-3-carboxypropyl (ACP) group from S-adenosyl-L-methionine (SAM) to a histidine residue, the reaction is assisted by a reduction system comprising DPH3 and a NADH-dependent reductase. Facilitates the reduction of the catalytic iron-sulfur cluster found in the DPH1 subunit.</text>
</comment>
<evidence type="ECO:0000256" key="1">
    <source>
        <dbReference type="ARBA" id="ARBA00001966"/>
    </source>
</evidence>
<dbReference type="NCBIfam" id="TIGR00322">
    <property type="entry name" value="diphth2_R"/>
    <property type="match status" value="1"/>
</dbReference>
<dbReference type="NCBIfam" id="TIGR00272">
    <property type="entry name" value="DPH2"/>
    <property type="match status" value="1"/>
</dbReference>
<organism evidence="10 11">
    <name type="scientific">Priapulus caudatus</name>
    <name type="common">Priapulid worm</name>
    <dbReference type="NCBI Taxonomy" id="37621"/>
    <lineage>
        <taxon>Eukaryota</taxon>
        <taxon>Metazoa</taxon>
        <taxon>Ecdysozoa</taxon>
        <taxon>Scalidophora</taxon>
        <taxon>Priapulida</taxon>
        <taxon>Priapulimorpha</taxon>
        <taxon>Priapulimorphida</taxon>
        <taxon>Priapulidae</taxon>
        <taxon>Priapulus</taxon>
    </lineage>
</organism>
<reference evidence="11" key="1">
    <citation type="submission" date="2025-08" db="UniProtKB">
        <authorList>
            <consortium name="RefSeq"/>
        </authorList>
    </citation>
    <scope>IDENTIFICATION</scope>
</reference>
<sequence length="481" mass="52694">MEGGTSAITCDGADVIKRCLTINRRDDQSRDLSTYYEIEDCASWIREHDFKVVALQFPDELLEDSADVTALLSSLTEAKLFILGDTTYGSCCVDVIASQHVLATAVIHFGRACLSSVSEVPVRYVFGQENLDAKDCCAKFQQLYPETETAVVVFYDVVYSYAIDQIKTVLLSQYTNLIFSNLKLSPEARPEIDESRFTIIVKGGRTFALPSSETESNYQMFFVGGECLALTNLMLTFNKCAFSTYDPAGGAARRETLSVNKRLMRRYYMVERAKDARVVGVVAGAPGVADVVAAIERVRDVARRAGKKPYTLVVGKLNAAKLANFAEMDVFVLVACAENTLVDAGDLYRPIVTPFEMELACNAAREWTGDYVTDFRELLPGSTMHVPMSEESSDASVDVSLITGKTRSIGITEELTLGQSTTAVIDRNSSLTMVAESSTAAEYLEQRSWRGLEQALGETAVSKAKEGRRGIAAGYENEPAS</sequence>
<dbReference type="Proteomes" id="UP000695022">
    <property type="component" value="Unplaced"/>
</dbReference>
<dbReference type="SFLD" id="SFLDS00032">
    <property type="entry name" value="Radical_SAM_3-amino-3-carboxyp"/>
    <property type="match status" value="1"/>
</dbReference>
<gene>
    <name evidence="11" type="primary">LOC106807574</name>
</gene>
<dbReference type="Gene3D" id="3.40.50.11860">
    <property type="entry name" value="Diphthamide synthesis DPH1/DPH2 domain 3"/>
    <property type="match status" value="1"/>
</dbReference>
<evidence type="ECO:0000256" key="2">
    <source>
        <dbReference type="ARBA" id="ARBA00005156"/>
    </source>
</evidence>
<dbReference type="InterPro" id="IPR010014">
    <property type="entry name" value="DHP2"/>
</dbReference>
<evidence type="ECO:0000313" key="10">
    <source>
        <dbReference type="Proteomes" id="UP000695022"/>
    </source>
</evidence>
<dbReference type="SFLD" id="SFLDF00408">
    <property type="entry name" value="Diphthamide_biosynthesis_famil"/>
    <property type="match status" value="1"/>
</dbReference>
<name>A0ABM1DZR5_PRICU</name>
<dbReference type="InterPro" id="IPR042265">
    <property type="entry name" value="DPH1/DPH2_3"/>
</dbReference>
<dbReference type="InterPro" id="IPR016435">
    <property type="entry name" value="DPH1/DPH2"/>
</dbReference>
<comment type="similarity">
    <text evidence="3 8">Belongs to the DPH1/DPH2 family. DPH2 subfamily.</text>
</comment>